<evidence type="ECO:0000313" key="2">
    <source>
        <dbReference type="Proteomes" id="UP000605784"/>
    </source>
</evidence>
<dbReference type="Gene3D" id="3.20.20.70">
    <property type="entry name" value="Aldolase class I"/>
    <property type="match status" value="1"/>
</dbReference>
<dbReference type="EMBL" id="BMOU01000003">
    <property type="protein sequence ID" value="GGN95780.1"/>
    <property type="molecule type" value="Genomic_DNA"/>
</dbReference>
<keyword evidence="2" id="KW-1185">Reference proteome</keyword>
<evidence type="ECO:0000313" key="1">
    <source>
        <dbReference type="EMBL" id="GGN95780.1"/>
    </source>
</evidence>
<name>A0A830GN10_9EURY</name>
<sequence length="88" mass="9648">MVKVKYPRSDAAMEHVVKAAADVLLVLSGGAKVDDRAFLELVERVVDAGVRGLAVGRNVWQREDPYRMLDALERVVFKQEPAAVALDG</sequence>
<reference evidence="1" key="1">
    <citation type="journal article" date="2014" name="Int. J. Syst. Evol. Microbiol.">
        <title>Complete genome sequence of Corynebacterium casei LMG S-19264T (=DSM 44701T), isolated from a smear-ripened cheese.</title>
        <authorList>
            <consortium name="US DOE Joint Genome Institute (JGI-PGF)"/>
            <person name="Walter F."/>
            <person name="Albersmeier A."/>
            <person name="Kalinowski J."/>
            <person name="Ruckert C."/>
        </authorList>
    </citation>
    <scope>NUCLEOTIDE SEQUENCE</scope>
    <source>
        <strain evidence="1">JCM 17820</strain>
    </source>
</reference>
<dbReference type="InterPro" id="IPR002915">
    <property type="entry name" value="DeoC/FbaB/LacD_aldolase"/>
</dbReference>
<dbReference type="GO" id="GO:0016829">
    <property type="term" value="F:lyase activity"/>
    <property type="evidence" value="ECO:0007669"/>
    <property type="project" value="InterPro"/>
</dbReference>
<protein>
    <recommendedName>
        <fullName evidence="3">Fructose-bisphosphate aldolase</fullName>
    </recommendedName>
</protein>
<reference evidence="1" key="2">
    <citation type="submission" date="2020-09" db="EMBL/GenBank/DDBJ databases">
        <authorList>
            <person name="Sun Q."/>
            <person name="Ohkuma M."/>
        </authorList>
    </citation>
    <scope>NUCLEOTIDE SEQUENCE</scope>
    <source>
        <strain evidence="1">JCM 17820</strain>
    </source>
</reference>
<dbReference type="AlphaFoldDB" id="A0A830GN10"/>
<gene>
    <name evidence="1" type="ORF">GCM10009030_23320</name>
</gene>
<dbReference type="Pfam" id="PF01791">
    <property type="entry name" value="DeoC"/>
    <property type="match status" value="1"/>
</dbReference>
<evidence type="ECO:0008006" key="3">
    <source>
        <dbReference type="Google" id="ProtNLM"/>
    </source>
</evidence>
<dbReference type="InterPro" id="IPR013785">
    <property type="entry name" value="Aldolase_TIM"/>
</dbReference>
<dbReference type="SUPFAM" id="SSF51569">
    <property type="entry name" value="Aldolase"/>
    <property type="match status" value="1"/>
</dbReference>
<proteinExistence type="predicted"/>
<dbReference type="InterPro" id="IPR050456">
    <property type="entry name" value="DeoC/FbaB_aldolase"/>
</dbReference>
<dbReference type="PANTHER" id="PTHR47916">
    <property type="entry name" value="FRUCTOSE-BISPHOSPHATE ALDOLASE CLASS 1"/>
    <property type="match status" value="1"/>
</dbReference>
<organism evidence="1 2">
    <name type="scientific">Haloarcula pellucida</name>
    <dbReference type="NCBI Taxonomy" id="1427151"/>
    <lineage>
        <taxon>Archaea</taxon>
        <taxon>Methanobacteriati</taxon>
        <taxon>Methanobacteriota</taxon>
        <taxon>Stenosarchaea group</taxon>
        <taxon>Halobacteria</taxon>
        <taxon>Halobacteriales</taxon>
        <taxon>Haloarculaceae</taxon>
        <taxon>Haloarcula</taxon>
    </lineage>
</organism>
<comment type="caution">
    <text evidence="1">The sequence shown here is derived from an EMBL/GenBank/DDBJ whole genome shotgun (WGS) entry which is preliminary data.</text>
</comment>
<accession>A0A830GN10</accession>
<dbReference type="PANTHER" id="PTHR47916:SF1">
    <property type="entry name" value="3-HYDROXY-5-PHOSPHONOOXYPENTANE-2,4-DIONE THIOLASE"/>
    <property type="match status" value="1"/>
</dbReference>
<dbReference type="Proteomes" id="UP000605784">
    <property type="component" value="Unassembled WGS sequence"/>
</dbReference>